<dbReference type="PROSITE" id="PS00211">
    <property type="entry name" value="ABC_TRANSPORTER_1"/>
    <property type="match status" value="1"/>
</dbReference>
<dbReference type="SUPFAM" id="SSF90123">
    <property type="entry name" value="ABC transporter transmembrane region"/>
    <property type="match status" value="2"/>
</dbReference>
<feature type="domain" description="ABC transmembrane type-1" evidence="10">
    <location>
        <begin position="171"/>
        <end position="463"/>
    </location>
</feature>
<dbReference type="InterPro" id="IPR027417">
    <property type="entry name" value="P-loop_NTPase"/>
</dbReference>
<feature type="transmembrane region" description="Helical" evidence="8">
    <location>
        <begin position="938"/>
        <end position="960"/>
    </location>
</feature>
<feature type="transmembrane region" description="Helical" evidence="8">
    <location>
        <begin position="980"/>
        <end position="1003"/>
    </location>
</feature>
<name>A0ABR3Z609_9PEZI</name>
<dbReference type="Proteomes" id="UP001583186">
    <property type="component" value="Unassembled WGS sequence"/>
</dbReference>
<dbReference type="InterPro" id="IPR036640">
    <property type="entry name" value="ABC1_TM_sf"/>
</dbReference>
<feature type="transmembrane region" description="Helical" evidence="8">
    <location>
        <begin position="320"/>
        <end position="339"/>
    </location>
</feature>
<feature type="transmembrane region" description="Helical" evidence="8">
    <location>
        <begin position="1162"/>
        <end position="1183"/>
    </location>
</feature>
<feature type="domain" description="ABC transporter" evidence="9">
    <location>
        <begin position="498"/>
        <end position="740"/>
    </location>
</feature>
<protein>
    <submittedName>
        <fullName evidence="11">ATP-dependent permease</fullName>
    </submittedName>
</protein>
<dbReference type="EMBL" id="JAWCUI010000026">
    <property type="protein sequence ID" value="KAL1895694.1"/>
    <property type="molecule type" value="Genomic_DNA"/>
</dbReference>
<evidence type="ECO:0000256" key="2">
    <source>
        <dbReference type="ARBA" id="ARBA00022692"/>
    </source>
</evidence>
<accession>A0ABR3Z609</accession>
<feature type="compositionally biased region" description="Polar residues" evidence="7">
    <location>
        <begin position="819"/>
        <end position="838"/>
    </location>
</feature>
<evidence type="ECO:0000259" key="10">
    <source>
        <dbReference type="PROSITE" id="PS50929"/>
    </source>
</evidence>
<dbReference type="CDD" id="cd18578">
    <property type="entry name" value="ABC_6TM_Pgp_ABCB1_D2_like"/>
    <property type="match status" value="1"/>
</dbReference>
<evidence type="ECO:0000256" key="7">
    <source>
        <dbReference type="SAM" id="MobiDB-lite"/>
    </source>
</evidence>
<feature type="compositionally biased region" description="Low complexity" evidence="7">
    <location>
        <begin position="1"/>
        <end position="14"/>
    </location>
</feature>
<evidence type="ECO:0000256" key="3">
    <source>
        <dbReference type="ARBA" id="ARBA00022741"/>
    </source>
</evidence>
<feature type="compositionally biased region" description="Low complexity" evidence="7">
    <location>
        <begin position="79"/>
        <end position="113"/>
    </location>
</feature>
<feature type="region of interest" description="Disordered" evidence="7">
    <location>
        <begin position="818"/>
        <end position="838"/>
    </location>
</feature>
<dbReference type="PROSITE" id="PS50929">
    <property type="entry name" value="ABC_TM1F"/>
    <property type="match status" value="2"/>
</dbReference>
<proteinExistence type="predicted"/>
<feature type="region of interest" description="Disordered" evidence="7">
    <location>
        <begin position="64"/>
        <end position="152"/>
    </location>
</feature>
<dbReference type="InterPro" id="IPR003593">
    <property type="entry name" value="AAA+_ATPase"/>
</dbReference>
<dbReference type="CDD" id="cd18577">
    <property type="entry name" value="ABC_6TM_Pgp_ABCB1_D1_like"/>
    <property type="match status" value="1"/>
</dbReference>
<feature type="region of interest" description="Disordered" evidence="7">
    <location>
        <begin position="1416"/>
        <end position="1447"/>
    </location>
</feature>
<keyword evidence="3" id="KW-0547">Nucleotide-binding</keyword>
<dbReference type="Gene3D" id="3.40.50.300">
    <property type="entry name" value="P-loop containing nucleotide triphosphate hydrolases"/>
    <property type="match status" value="2"/>
</dbReference>
<sequence length="1555" mass="167873">MKNDSSRFSMLSLSGLGGGSNSGRNGNDARRIRKDNISYPMLKPLSPATVRSVRIQDIDEKPRIVHVDSPHRRQFRKQTSLTSTPWTPSPRSKTSTTSPTRLSPYKPYSPHSPHSSHDGSHSISFPDDLPQQPSSKEKKKKEKKEKKEKEKTAGLSHLFVAHTCQDMFICLLATAASAAVAAAKTAYALLLGQIFQVISDYGSGTLSAHDTLREVGKWCLVLTALGIGMAVCASLLMGLWIVHGEARARTVRLRLFGSLLSKEMAWFDTRGGGMASLMTEQYTQIRDLQAATSQLLGYIVSDAFVCVACLAVAFAKSWSLTLVLLATVPVSAIILQVLGRGLSLAAERQRDSLNSAAQHASAALQGIDLVKVYGGYDTELWQYVSAIRAVAHHYARQALSSSAQMGYIKVWMINLFVVGFWFGLTLVTKGTTTPGNVLTAFYAVLTAFQSLESLGTQWTTVLKGTVAGKALEEMIGDAEGTSSPSGGHLRPMQPPRDIVLDNVSFAYPSNPSKVVLNNCSMAFPAGQVSFVVGRSGSGKSTIADLLVQFYAPTSGRVLIDDVPASRLDRAWLRENMALLQQASTVFHGTFAWNVALGGGSAGASSVTRDDIKTACETALLQSTVSNLPQGLDTVMGGSSGPALSGGQKQRLALARAKIRNPAVLVLDETTSGLDPKSAQMVLDAVRTWRRGKTTIVITHDMSQIAREDYVYVMDKGHLVQEGAFGCLQTQQGGAMQTLLQSASIDGAVDTCLSPVIKIGYRDDNEKEDEEIMPSRHTSVELSSGLFRRSSIFSAPLAYNQHRQSILLNAYPSYNKRTSRLSQQYPSSSATATPRQSVVFQSKQQQYQQDDDEYAYYNSNKHNSLDLLCERGAQAQTMRMADTVPNSLISRIRRVATVEEIPQDVEKVSSSPTEAPLPPLRTVLQTVWPSLDRAGRLDLVFGCLACLVVAVCNPAFSFAFARMLQAFWVPKDVDAQGVGRPWALVLVGLSVIDGSGVFAAFYLAERVGLAWVNRLRTEAFTRLLRQPKTMFSPAATVECLDRGGEEMRKLVSVFVPILLMATGMVLVSVVWALAVAWKLTLVVLAVGPVVVLVATRLATRISNTWEAHANRAAERVSVVFSQVFPHIRVVRALTLEAYFTDGPLQETTSAAFKAGLSRAWRTGVLYGINQALPNWLVALVFYYGTTLLSTPSSVDSLMQVVNLLLFSIGTAAALLGNVPQIAASKTVAAQMLEFANLPLDAGHEHKRGDNVVIPTTLFPIRMDRLIFKYGAHDMKSRPGDATVLHNLSLTIQPGELVGIVGASGGGKSTVLSLLLRLYADEGELTGTGSRLSFGGRPADQIDTKALRARMAYVPQQPYLFPASLRHNITYGLEEEPVTEEEMATIWPMAARTVRMEQAGRAAGIDTFVASLPEGYDTVVGSSSPSPPSPQAVATGSSDGATQASGLSSLSGGQAQRVCIARALLRRPQLLVLDEPTSALDASSAEAVRHTLRSLKQNSKHTRTSIVVATHSKAMMQLCDRLLVVQDGAVAASGSYAALLAQGRDGVFARLVGEIDD</sequence>
<evidence type="ECO:0000256" key="4">
    <source>
        <dbReference type="ARBA" id="ARBA00022840"/>
    </source>
</evidence>
<feature type="transmembrane region" description="Helical" evidence="8">
    <location>
        <begin position="1195"/>
        <end position="1214"/>
    </location>
</feature>
<dbReference type="PROSITE" id="PS50893">
    <property type="entry name" value="ABC_TRANSPORTER_2"/>
    <property type="match status" value="2"/>
</dbReference>
<keyword evidence="2 8" id="KW-0812">Transmembrane</keyword>
<feature type="compositionally biased region" description="Low complexity" evidence="7">
    <location>
        <begin position="1438"/>
        <end position="1447"/>
    </location>
</feature>
<feature type="transmembrane region" description="Helical" evidence="8">
    <location>
        <begin position="215"/>
        <end position="242"/>
    </location>
</feature>
<reference evidence="11 12" key="1">
    <citation type="journal article" date="2024" name="IMA Fungus">
        <title>IMA Genome - F19 : A genome assembly and annotation guide to empower mycologists, including annotated draft genome sequences of Ceratocystis pirilliformis, Diaporthe australafricana, Fusarium ophioides, Paecilomyces lecythidis, and Sporothrix stenoceras.</title>
        <authorList>
            <person name="Aylward J."/>
            <person name="Wilson A.M."/>
            <person name="Visagie C.M."/>
            <person name="Spraker J."/>
            <person name="Barnes I."/>
            <person name="Buitendag C."/>
            <person name="Ceriani C."/>
            <person name="Del Mar Angel L."/>
            <person name="du Plessis D."/>
            <person name="Fuchs T."/>
            <person name="Gasser K."/>
            <person name="Kramer D."/>
            <person name="Li W."/>
            <person name="Munsamy K."/>
            <person name="Piso A."/>
            <person name="Price J.L."/>
            <person name="Sonnekus B."/>
            <person name="Thomas C."/>
            <person name="van der Nest A."/>
            <person name="van Dijk A."/>
            <person name="van Heerden A."/>
            <person name="van Vuuren N."/>
            <person name="Yilmaz N."/>
            <person name="Duong T.A."/>
            <person name="van der Merwe N.A."/>
            <person name="Wingfield M.J."/>
            <person name="Wingfield B.D."/>
        </authorList>
    </citation>
    <scope>NUCLEOTIDE SEQUENCE [LARGE SCALE GENOMIC DNA]</scope>
    <source>
        <strain evidence="11 12">CMW 5346</strain>
    </source>
</reference>
<dbReference type="SMART" id="SM00382">
    <property type="entry name" value="AAA"/>
    <property type="match status" value="2"/>
</dbReference>
<dbReference type="InterPro" id="IPR039421">
    <property type="entry name" value="Type_1_exporter"/>
</dbReference>
<evidence type="ECO:0000256" key="5">
    <source>
        <dbReference type="ARBA" id="ARBA00022989"/>
    </source>
</evidence>
<evidence type="ECO:0000259" key="9">
    <source>
        <dbReference type="PROSITE" id="PS50893"/>
    </source>
</evidence>
<dbReference type="SUPFAM" id="SSF52540">
    <property type="entry name" value="P-loop containing nucleoside triphosphate hydrolases"/>
    <property type="match status" value="2"/>
</dbReference>
<feature type="region of interest" description="Disordered" evidence="7">
    <location>
        <begin position="1"/>
        <end position="49"/>
    </location>
</feature>
<feature type="transmembrane region" description="Helical" evidence="8">
    <location>
        <begin position="168"/>
        <end position="195"/>
    </location>
</feature>
<comment type="caution">
    <text evidence="11">The sequence shown here is derived from an EMBL/GenBank/DDBJ whole genome shotgun (WGS) entry which is preliminary data.</text>
</comment>
<feature type="transmembrane region" description="Helical" evidence="8">
    <location>
        <begin position="1078"/>
        <end position="1097"/>
    </location>
</feature>
<feature type="compositionally biased region" description="Basic and acidic residues" evidence="7">
    <location>
        <begin position="27"/>
        <end position="36"/>
    </location>
</feature>
<keyword evidence="6 8" id="KW-0472">Membrane</keyword>
<gene>
    <name evidence="11" type="primary">HST6</name>
    <name evidence="11" type="ORF">Sste5346_005165</name>
</gene>
<dbReference type="PANTHER" id="PTHR43394:SF15">
    <property type="entry name" value="ALPHA-FACTOR-TRANSPORTING ATPASE"/>
    <property type="match status" value="1"/>
</dbReference>
<feature type="domain" description="ABC transmembrane type-1" evidence="10">
    <location>
        <begin position="939"/>
        <end position="1222"/>
    </location>
</feature>
<feature type="domain" description="ABC transporter" evidence="9">
    <location>
        <begin position="1259"/>
        <end position="1550"/>
    </location>
</feature>
<feature type="transmembrane region" description="Helical" evidence="8">
    <location>
        <begin position="1049"/>
        <end position="1072"/>
    </location>
</feature>
<evidence type="ECO:0000256" key="1">
    <source>
        <dbReference type="ARBA" id="ARBA00004141"/>
    </source>
</evidence>
<evidence type="ECO:0000313" key="11">
    <source>
        <dbReference type="EMBL" id="KAL1895694.1"/>
    </source>
</evidence>
<evidence type="ECO:0000256" key="6">
    <source>
        <dbReference type="ARBA" id="ARBA00023136"/>
    </source>
</evidence>
<dbReference type="InterPro" id="IPR011527">
    <property type="entry name" value="ABC1_TM_dom"/>
</dbReference>
<dbReference type="InterPro" id="IPR017871">
    <property type="entry name" value="ABC_transporter-like_CS"/>
</dbReference>
<evidence type="ECO:0000256" key="8">
    <source>
        <dbReference type="SAM" id="Phobius"/>
    </source>
</evidence>
<keyword evidence="4" id="KW-0067">ATP-binding</keyword>
<feature type="transmembrane region" description="Helical" evidence="8">
    <location>
        <begin position="406"/>
        <end position="427"/>
    </location>
</feature>
<dbReference type="Pfam" id="PF00005">
    <property type="entry name" value="ABC_tran"/>
    <property type="match status" value="2"/>
</dbReference>
<keyword evidence="5 8" id="KW-1133">Transmembrane helix</keyword>
<dbReference type="InterPro" id="IPR003439">
    <property type="entry name" value="ABC_transporter-like_ATP-bd"/>
</dbReference>
<comment type="subcellular location">
    <subcellularLocation>
        <location evidence="1">Membrane</location>
        <topology evidence="1">Multi-pass membrane protein</topology>
    </subcellularLocation>
</comment>
<dbReference type="Pfam" id="PF00664">
    <property type="entry name" value="ABC_membrane"/>
    <property type="match status" value="2"/>
</dbReference>
<feature type="transmembrane region" description="Helical" evidence="8">
    <location>
        <begin position="295"/>
        <end position="314"/>
    </location>
</feature>
<dbReference type="PANTHER" id="PTHR43394">
    <property type="entry name" value="ATP-DEPENDENT PERMEASE MDL1, MITOCHONDRIAL"/>
    <property type="match status" value="1"/>
</dbReference>
<organism evidence="11 12">
    <name type="scientific">Sporothrix stenoceras</name>
    <dbReference type="NCBI Taxonomy" id="5173"/>
    <lineage>
        <taxon>Eukaryota</taxon>
        <taxon>Fungi</taxon>
        <taxon>Dikarya</taxon>
        <taxon>Ascomycota</taxon>
        <taxon>Pezizomycotina</taxon>
        <taxon>Sordariomycetes</taxon>
        <taxon>Sordariomycetidae</taxon>
        <taxon>Ophiostomatales</taxon>
        <taxon>Ophiostomataceae</taxon>
        <taxon>Sporothrix</taxon>
    </lineage>
</organism>
<evidence type="ECO:0000313" key="12">
    <source>
        <dbReference type="Proteomes" id="UP001583186"/>
    </source>
</evidence>
<keyword evidence="12" id="KW-1185">Reference proteome</keyword>
<dbReference type="Gene3D" id="1.20.1560.10">
    <property type="entry name" value="ABC transporter type 1, transmembrane domain"/>
    <property type="match status" value="2"/>
</dbReference>